<gene>
    <name evidence="1" type="ORF">AVEN_116619_1</name>
</gene>
<keyword evidence="2" id="KW-1185">Reference proteome</keyword>
<dbReference type="Proteomes" id="UP000499080">
    <property type="component" value="Unassembled WGS sequence"/>
</dbReference>
<dbReference type="AlphaFoldDB" id="A0A4Y2DDU7"/>
<protein>
    <submittedName>
        <fullName evidence="1">Uncharacterized protein</fullName>
    </submittedName>
</protein>
<evidence type="ECO:0000313" key="1">
    <source>
        <dbReference type="EMBL" id="GBM14982.1"/>
    </source>
</evidence>
<comment type="caution">
    <text evidence="1">The sequence shown here is derived from an EMBL/GenBank/DDBJ whole genome shotgun (WGS) entry which is preliminary data.</text>
</comment>
<reference evidence="1 2" key="1">
    <citation type="journal article" date="2019" name="Sci. Rep.">
        <title>Orb-weaving spider Araneus ventricosus genome elucidates the spidroin gene catalogue.</title>
        <authorList>
            <person name="Kono N."/>
            <person name="Nakamura H."/>
            <person name="Ohtoshi R."/>
            <person name="Moran D.A.P."/>
            <person name="Shinohara A."/>
            <person name="Yoshida Y."/>
            <person name="Fujiwara M."/>
            <person name="Mori M."/>
            <person name="Tomita M."/>
            <person name="Arakawa K."/>
        </authorList>
    </citation>
    <scope>NUCLEOTIDE SEQUENCE [LARGE SCALE GENOMIC DNA]</scope>
</reference>
<proteinExistence type="predicted"/>
<evidence type="ECO:0000313" key="2">
    <source>
        <dbReference type="Proteomes" id="UP000499080"/>
    </source>
</evidence>
<dbReference type="EMBL" id="BGPR01000352">
    <property type="protein sequence ID" value="GBM14982.1"/>
    <property type="molecule type" value="Genomic_DNA"/>
</dbReference>
<organism evidence="1 2">
    <name type="scientific">Araneus ventricosus</name>
    <name type="common">Orbweaver spider</name>
    <name type="synonym">Epeira ventricosa</name>
    <dbReference type="NCBI Taxonomy" id="182803"/>
    <lineage>
        <taxon>Eukaryota</taxon>
        <taxon>Metazoa</taxon>
        <taxon>Ecdysozoa</taxon>
        <taxon>Arthropoda</taxon>
        <taxon>Chelicerata</taxon>
        <taxon>Arachnida</taxon>
        <taxon>Araneae</taxon>
        <taxon>Araneomorphae</taxon>
        <taxon>Entelegynae</taxon>
        <taxon>Araneoidea</taxon>
        <taxon>Araneidae</taxon>
        <taxon>Araneus</taxon>
    </lineage>
</organism>
<name>A0A4Y2DDU7_ARAVE</name>
<accession>A0A4Y2DDU7</accession>
<sequence>MILKNTDNYMNARNWKELQKGNTILLKQKIHYQFQNHLATSKDSHHQKDMISECFYTLSLQDVSALFVVKWIRFERCRANHGFYLSYPFRFLHEQMTVNFVCDPVYSGAFRATN</sequence>